<feature type="transmembrane region" description="Helical" evidence="1">
    <location>
        <begin position="66"/>
        <end position="83"/>
    </location>
</feature>
<keyword evidence="3" id="KW-1185">Reference proteome</keyword>
<evidence type="ECO:0000313" key="2">
    <source>
        <dbReference type="EMBL" id="QEE29008.1"/>
    </source>
</evidence>
<keyword evidence="1" id="KW-0812">Transmembrane</keyword>
<keyword evidence="1" id="KW-0472">Membrane</keyword>
<proteinExistence type="predicted"/>
<dbReference type="RefSeq" id="WP_147648206.1">
    <property type="nucleotide sequence ID" value="NZ_CP042806.1"/>
</dbReference>
<protein>
    <recommendedName>
        <fullName evidence="4">Glycosyltransferase RgtA/B/C/D-like domain-containing protein</fullName>
    </recommendedName>
</protein>
<feature type="transmembrane region" description="Helical" evidence="1">
    <location>
        <begin position="159"/>
        <end position="181"/>
    </location>
</feature>
<feature type="transmembrane region" description="Helical" evidence="1">
    <location>
        <begin position="269"/>
        <end position="288"/>
    </location>
</feature>
<feature type="transmembrane region" description="Helical" evidence="1">
    <location>
        <begin position="210"/>
        <end position="227"/>
    </location>
</feature>
<dbReference type="AlphaFoldDB" id="A0A5B9EA29"/>
<accession>A0A5B9EA29</accession>
<keyword evidence="1" id="KW-1133">Transmembrane helix</keyword>
<dbReference type="OrthoDB" id="108826at2"/>
<dbReference type="EMBL" id="CP042806">
    <property type="protein sequence ID" value="QEE29008.1"/>
    <property type="molecule type" value="Genomic_DNA"/>
</dbReference>
<sequence>MKYVIFLIDHGMTPYKDIWDINLPGTYILQALAIHSIGASAVAWRLFDFALCFVIVVSMIYISVPVHWLAGFAAGSVFFLLHVRDGLMQSGQRDLMMTSLLFAGTALSFRCLRTGTIRYGTFAGICFGLAAIVKPTAVPIALLFGAVTGWRLRRTGKSVAYTVLSAVGFFLPAAASAIYLWRHAALRAFINLWPLIEYHNALGRLPFKELLFTPVASILYVACLLALPSIVTSSWLRTSEGKVISGSLLLSCGSYWWQGKGFLYHRYPAAAFLLLLIGIAVAESLTTLKPRWVRITSWLAVADLVLFVAPVSVVAVSKYEWRNNDFQVSLTRELRSLGAADGDTQCLDTFAGCLAALDEIGIRQSSGLLYDCYLFSEPQRPATLLYREHFWSGFRASPPRLLVMTDNDCFSHELSFDRLKRWGLFADYVDHNYIEILQYTPSRPIVWWRHPQQPYSYRIYLRRTEER</sequence>
<feature type="transmembrane region" description="Helical" evidence="1">
    <location>
        <begin position="122"/>
        <end position="147"/>
    </location>
</feature>
<evidence type="ECO:0000256" key="1">
    <source>
        <dbReference type="SAM" id="Phobius"/>
    </source>
</evidence>
<dbReference type="KEGG" id="talb:FTW19_13965"/>
<evidence type="ECO:0008006" key="4">
    <source>
        <dbReference type="Google" id="ProtNLM"/>
    </source>
</evidence>
<reference evidence="2 3" key="1">
    <citation type="submission" date="2019-08" db="EMBL/GenBank/DDBJ databases">
        <title>Complete genome sequence of Terriglobus albidus strain ORNL.</title>
        <authorList>
            <person name="Podar M."/>
        </authorList>
    </citation>
    <scope>NUCLEOTIDE SEQUENCE [LARGE SCALE GENOMIC DNA]</scope>
    <source>
        <strain evidence="2 3">ORNL</strain>
    </source>
</reference>
<feature type="transmembrane region" description="Helical" evidence="1">
    <location>
        <begin position="295"/>
        <end position="316"/>
    </location>
</feature>
<organism evidence="2 3">
    <name type="scientific">Terriglobus albidus</name>
    <dbReference type="NCBI Taxonomy" id="1592106"/>
    <lineage>
        <taxon>Bacteria</taxon>
        <taxon>Pseudomonadati</taxon>
        <taxon>Acidobacteriota</taxon>
        <taxon>Terriglobia</taxon>
        <taxon>Terriglobales</taxon>
        <taxon>Acidobacteriaceae</taxon>
        <taxon>Terriglobus</taxon>
    </lineage>
</organism>
<dbReference type="Proteomes" id="UP000321820">
    <property type="component" value="Chromosome"/>
</dbReference>
<gene>
    <name evidence="2" type="ORF">FTW19_13965</name>
</gene>
<name>A0A5B9EA29_9BACT</name>
<evidence type="ECO:0000313" key="3">
    <source>
        <dbReference type="Proteomes" id="UP000321820"/>
    </source>
</evidence>